<organism evidence="1">
    <name type="scientific">uncultured Chloroflexia bacterium</name>
    <dbReference type="NCBI Taxonomy" id="1672391"/>
    <lineage>
        <taxon>Bacteria</taxon>
        <taxon>Bacillati</taxon>
        <taxon>Chloroflexota</taxon>
        <taxon>Chloroflexia</taxon>
        <taxon>environmental samples</taxon>
    </lineage>
</organism>
<dbReference type="EMBL" id="CADCTR010003260">
    <property type="protein sequence ID" value="CAA9390674.1"/>
    <property type="molecule type" value="Genomic_DNA"/>
</dbReference>
<dbReference type="AlphaFoldDB" id="A0A6J4NL49"/>
<accession>A0A6J4NL49</accession>
<gene>
    <name evidence="1" type="ORF">AVDCRST_MAG93-9716</name>
</gene>
<reference evidence="1" key="1">
    <citation type="submission" date="2020-02" db="EMBL/GenBank/DDBJ databases">
        <authorList>
            <person name="Meier V. D."/>
        </authorList>
    </citation>
    <scope>NUCLEOTIDE SEQUENCE</scope>
    <source>
        <strain evidence="1">AVDCRST_MAG93</strain>
    </source>
</reference>
<protein>
    <submittedName>
        <fullName evidence="1">Uncharacterized protein</fullName>
    </submittedName>
</protein>
<sequence length="125" mass="14019">MQSRFLSHITVVCETTYRLITASQEKPLLQVKMPAEVLQRLFSRWPLERRHSGDQLQPFTRILLRPCHFSPQQSVSPAAGADCWGRPFCTTTAQTCCGLTATPNGVGRAAFTRGDLPLDQFLDLE</sequence>
<name>A0A6J4NL49_9CHLR</name>
<proteinExistence type="predicted"/>
<evidence type="ECO:0000313" key="1">
    <source>
        <dbReference type="EMBL" id="CAA9390674.1"/>
    </source>
</evidence>